<sequence length="215" mass="24028">MARVADQLIEELKNEIQSGVLSPGDQLEEAALAERFGVSRTPVREAVRSLVESGLLETRSRKGAFVRVLSIKELIDLFEVCAELEGMACRLASERLTDAHLKNLLEGLEACNRAVEKEDTEAYAAANLQFHTAIHKASENDRLIDQLADLSRTINPYRSMPYGIRGRLEQSFEEHVNIKDAVLAGNGAEADFLMRDHMMLQGQRLPLLLRAYGHE</sequence>
<dbReference type="InterPro" id="IPR036388">
    <property type="entry name" value="WH-like_DNA-bd_sf"/>
</dbReference>
<dbReference type="EMBL" id="JPWF01000003">
    <property type="protein sequence ID" value="RCK38436.1"/>
    <property type="molecule type" value="Genomic_DNA"/>
</dbReference>
<evidence type="ECO:0000259" key="4">
    <source>
        <dbReference type="PROSITE" id="PS50949"/>
    </source>
</evidence>
<reference evidence="5 6" key="1">
    <citation type="submission" date="2014-07" db="EMBL/GenBank/DDBJ databases">
        <title>Draft genome sequence of Thalassospira profundimaris 35.</title>
        <authorList>
            <person name="Lai Q."/>
            <person name="Shao Z."/>
        </authorList>
    </citation>
    <scope>NUCLEOTIDE SEQUENCE [LARGE SCALE GENOMIC DNA]</scope>
    <source>
        <strain evidence="5 6">35</strain>
    </source>
</reference>
<dbReference type="Pfam" id="PF00392">
    <property type="entry name" value="GntR"/>
    <property type="match status" value="1"/>
</dbReference>
<dbReference type="SUPFAM" id="SSF48008">
    <property type="entry name" value="GntR ligand-binding domain-like"/>
    <property type="match status" value="1"/>
</dbReference>
<feature type="domain" description="HTH gntR-type" evidence="4">
    <location>
        <begin position="2"/>
        <end position="69"/>
    </location>
</feature>
<comment type="caution">
    <text evidence="5">The sequence shown here is derived from an EMBL/GenBank/DDBJ whole genome shotgun (WGS) entry which is preliminary data.</text>
</comment>
<evidence type="ECO:0000313" key="5">
    <source>
        <dbReference type="EMBL" id="RCK38436.1"/>
    </source>
</evidence>
<dbReference type="SUPFAM" id="SSF46785">
    <property type="entry name" value="Winged helix' DNA-binding domain"/>
    <property type="match status" value="1"/>
</dbReference>
<organism evidence="5 6">
    <name type="scientific">Thalassospira profundimaris</name>
    <dbReference type="NCBI Taxonomy" id="502049"/>
    <lineage>
        <taxon>Bacteria</taxon>
        <taxon>Pseudomonadati</taxon>
        <taxon>Pseudomonadota</taxon>
        <taxon>Alphaproteobacteria</taxon>
        <taxon>Rhodospirillales</taxon>
        <taxon>Thalassospiraceae</taxon>
        <taxon>Thalassospira</taxon>
    </lineage>
</organism>
<dbReference type="OrthoDB" id="9789310at2"/>
<dbReference type="Proteomes" id="UP000253226">
    <property type="component" value="Unassembled WGS sequence"/>
</dbReference>
<keyword evidence="1" id="KW-0805">Transcription regulation</keyword>
<dbReference type="PROSITE" id="PS50949">
    <property type="entry name" value="HTH_GNTR"/>
    <property type="match status" value="1"/>
</dbReference>
<gene>
    <name evidence="5" type="ORF">TH19_06470</name>
</gene>
<dbReference type="PRINTS" id="PR00035">
    <property type="entry name" value="HTHGNTR"/>
</dbReference>
<keyword evidence="2" id="KW-0238">DNA-binding</keyword>
<dbReference type="RefSeq" id="WP_114101472.1">
    <property type="nucleotide sequence ID" value="NZ_JPWF01000003.1"/>
</dbReference>
<keyword evidence="3" id="KW-0804">Transcription</keyword>
<evidence type="ECO:0000256" key="2">
    <source>
        <dbReference type="ARBA" id="ARBA00023125"/>
    </source>
</evidence>
<accession>A0A367WAG1</accession>
<dbReference type="GO" id="GO:0003700">
    <property type="term" value="F:DNA-binding transcription factor activity"/>
    <property type="evidence" value="ECO:0007669"/>
    <property type="project" value="InterPro"/>
</dbReference>
<dbReference type="Gene3D" id="1.20.120.530">
    <property type="entry name" value="GntR ligand-binding domain-like"/>
    <property type="match status" value="1"/>
</dbReference>
<dbReference type="Pfam" id="PF07729">
    <property type="entry name" value="FCD"/>
    <property type="match status" value="1"/>
</dbReference>
<dbReference type="PANTHER" id="PTHR43537:SF49">
    <property type="entry name" value="TRANSCRIPTIONAL REGULATORY PROTEIN"/>
    <property type="match status" value="1"/>
</dbReference>
<dbReference type="InterPro" id="IPR036390">
    <property type="entry name" value="WH_DNA-bd_sf"/>
</dbReference>
<name>A0A367WAG1_9PROT</name>
<protein>
    <submittedName>
        <fullName evidence="5">GntR family transcriptional regulator</fullName>
    </submittedName>
</protein>
<evidence type="ECO:0000256" key="1">
    <source>
        <dbReference type="ARBA" id="ARBA00023015"/>
    </source>
</evidence>
<dbReference type="AlphaFoldDB" id="A0A367WAG1"/>
<proteinExistence type="predicted"/>
<evidence type="ECO:0000256" key="3">
    <source>
        <dbReference type="ARBA" id="ARBA00023163"/>
    </source>
</evidence>
<dbReference type="GO" id="GO:0003677">
    <property type="term" value="F:DNA binding"/>
    <property type="evidence" value="ECO:0007669"/>
    <property type="project" value="UniProtKB-KW"/>
</dbReference>
<dbReference type="Gene3D" id="1.10.10.10">
    <property type="entry name" value="Winged helix-like DNA-binding domain superfamily/Winged helix DNA-binding domain"/>
    <property type="match status" value="1"/>
</dbReference>
<dbReference type="SMART" id="SM00895">
    <property type="entry name" value="FCD"/>
    <property type="match status" value="1"/>
</dbReference>
<dbReference type="InterPro" id="IPR000524">
    <property type="entry name" value="Tscrpt_reg_HTH_GntR"/>
</dbReference>
<dbReference type="InterPro" id="IPR011711">
    <property type="entry name" value="GntR_C"/>
</dbReference>
<dbReference type="PANTHER" id="PTHR43537">
    <property type="entry name" value="TRANSCRIPTIONAL REGULATOR, GNTR FAMILY"/>
    <property type="match status" value="1"/>
</dbReference>
<evidence type="ECO:0000313" key="6">
    <source>
        <dbReference type="Proteomes" id="UP000253226"/>
    </source>
</evidence>
<dbReference type="SMART" id="SM00345">
    <property type="entry name" value="HTH_GNTR"/>
    <property type="match status" value="1"/>
</dbReference>
<dbReference type="InterPro" id="IPR008920">
    <property type="entry name" value="TF_FadR/GntR_C"/>
</dbReference>
<dbReference type="CDD" id="cd07377">
    <property type="entry name" value="WHTH_GntR"/>
    <property type="match status" value="1"/>
</dbReference>